<gene>
    <name evidence="10" type="ORF">AFUS01_LOCUS26456</name>
</gene>
<comment type="caution">
    <text evidence="10">The sequence shown here is derived from an EMBL/GenBank/DDBJ whole genome shotgun (WGS) entry which is preliminary data.</text>
</comment>
<dbReference type="FunFam" id="1.10.10.60:FF:000102">
    <property type="entry name" value="Aristaless related homeobox"/>
    <property type="match status" value="1"/>
</dbReference>
<organism evidence="10 11">
    <name type="scientific">Allacma fusca</name>
    <dbReference type="NCBI Taxonomy" id="39272"/>
    <lineage>
        <taxon>Eukaryota</taxon>
        <taxon>Metazoa</taxon>
        <taxon>Ecdysozoa</taxon>
        <taxon>Arthropoda</taxon>
        <taxon>Hexapoda</taxon>
        <taxon>Collembola</taxon>
        <taxon>Symphypleona</taxon>
        <taxon>Sminthuridae</taxon>
        <taxon>Allacma</taxon>
    </lineage>
</organism>
<keyword evidence="3 6" id="KW-0238">DNA-binding</keyword>
<evidence type="ECO:0000256" key="5">
    <source>
        <dbReference type="ARBA" id="ARBA00023242"/>
    </source>
</evidence>
<accession>A0A8J2PAW3</accession>
<comment type="subcellular location">
    <subcellularLocation>
        <location evidence="1 6 7">Nucleus</location>
    </subcellularLocation>
</comment>
<evidence type="ECO:0000256" key="1">
    <source>
        <dbReference type="ARBA" id="ARBA00004123"/>
    </source>
</evidence>
<evidence type="ECO:0000256" key="7">
    <source>
        <dbReference type="RuleBase" id="RU000682"/>
    </source>
</evidence>
<evidence type="ECO:0000256" key="2">
    <source>
        <dbReference type="ARBA" id="ARBA00022473"/>
    </source>
</evidence>
<reference evidence="10" key="1">
    <citation type="submission" date="2021-06" db="EMBL/GenBank/DDBJ databases">
        <authorList>
            <person name="Hodson N. C."/>
            <person name="Mongue J. A."/>
            <person name="Jaron S. K."/>
        </authorList>
    </citation>
    <scope>NUCLEOTIDE SEQUENCE</scope>
</reference>
<dbReference type="PROSITE" id="PS00027">
    <property type="entry name" value="HOMEOBOX_1"/>
    <property type="match status" value="1"/>
</dbReference>
<dbReference type="PANTHER" id="PTHR24329">
    <property type="entry name" value="HOMEOBOX PROTEIN ARISTALESS"/>
    <property type="match status" value="1"/>
</dbReference>
<evidence type="ECO:0000313" key="10">
    <source>
        <dbReference type="EMBL" id="CAG7815802.1"/>
    </source>
</evidence>
<keyword evidence="4 6" id="KW-0371">Homeobox</keyword>
<dbReference type="AlphaFoldDB" id="A0A8J2PAW3"/>
<dbReference type="InterPro" id="IPR050649">
    <property type="entry name" value="Paired_Homeobox_TFs"/>
</dbReference>
<dbReference type="InterPro" id="IPR017970">
    <property type="entry name" value="Homeobox_CS"/>
</dbReference>
<evidence type="ECO:0000256" key="6">
    <source>
        <dbReference type="PROSITE-ProRule" id="PRU00108"/>
    </source>
</evidence>
<dbReference type="PANTHER" id="PTHR24329:SF543">
    <property type="entry name" value="FI01017P-RELATED"/>
    <property type="match status" value="1"/>
</dbReference>
<proteinExistence type="predicted"/>
<keyword evidence="11" id="KW-1185">Reference proteome</keyword>
<dbReference type="GO" id="GO:0005634">
    <property type="term" value="C:nucleus"/>
    <property type="evidence" value="ECO:0007669"/>
    <property type="project" value="UniProtKB-SubCell"/>
</dbReference>
<keyword evidence="5 6" id="KW-0539">Nucleus</keyword>
<dbReference type="SMART" id="SM00389">
    <property type="entry name" value="HOX"/>
    <property type="match status" value="1"/>
</dbReference>
<feature type="domain" description="Homeobox" evidence="9">
    <location>
        <begin position="107"/>
        <end position="167"/>
    </location>
</feature>
<feature type="compositionally biased region" description="Polar residues" evidence="8">
    <location>
        <begin position="56"/>
        <end position="88"/>
    </location>
</feature>
<dbReference type="EMBL" id="CAJVCH010352920">
    <property type="protein sequence ID" value="CAG7815802.1"/>
    <property type="molecule type" value="Genomic_DNA"/>
</dbReference>
<evidence type="ECO:0000256" key="3">
    <source>
        <dbReference type="ARBA" id="ARBA00023125"/>
    </source>
</evidence>
<feature type="DNA-binding region" description="Homeobox" evidence="6">
    <location>
        <begin position="109"/>
        <end position="168"/>
    </location>
</feature>
<evidence type="ECO:0000313" key="11">
    <source>
        <dbReference type="Proteomes" id="UP000708208"/>
    </source>
</evidence>
<dbReference type="CDD" id="cd00086">
    <property type="entry name" value="homeodomain"/>
    <property type="match status" value="1"/>
</dbReference>
<evidence type="ECO:0000259" key="9">
    <source>
        <dbReference type="PROSITE" id="PS50071"/>
    </source>
</evidence>
<sequence>MSAPGSNNNPTSSSTSSKGCYTIDGILFKPATDPSQDQLFDLSHISGYNPGDRPLSTKSQSPESNALSGNSNSPSHNDSLQYSASNDRSGIGCGMKIPSSDDSLRKRKQRRYRTTFTSYQLDEMEKAFSRTHYPDVFFREELALRIELSEARVQVWFQNRRAKFRKIEKINKSGPGGVNLSHSPTMGMENVGLQTAFSPMLESNQYYVQHDNWSQPPVNPFMPVGVYSSSNPPPLLDYDNPNIDPDN</sequence>
<dbReference type="Proteomes" id="UP000708208">
    <property type="component" value="Unassembled WGS sequence"/>
</dbReference>
<dbReference type="InterPro" id="IPR001356">
    <property type="entry name" value="HD"/>
</dbReference>
<keyword evidence="2" id="KW-0217">Developmental protein</keyword>
<dbReference type="Pfam" id="PF00046">
    <property type="entry name" value="Homeodomain"/>
    <property type="match status" value="1"/>
</dbReference>
<dbReference type="GO" id="GO:0000981">
    <property type="term" value="F:DNA-binding transcription factor activity, RNA polymerase II-specific"/>
    <property type="evidence" value="ECO:0007669"/>
    <property type="project" value="InterPro"/>
</dbReference>
<dbReference type="GO" id="GO:0000977">
    <property type="term" value="F:RNA polymerase II transcription regulatory region sequence-specific DNA binding"/>
    <property type="evidence" value="ECO:0007669"/>
    <property type="project" value="TreeGrafter"/>
</dbReference>
<dbReference type="OrthoDB" id="6159439at2759"/>
<evidence type="ECO:0000256" key="8">
    <source>
        <dbReference type="SAM" id="MobiDB-lite"/>
    </source>
</evidence>
<evidence type="ECO:0000256" key="4">
    <source>
        <dbReference type="ARBA" id="ARBA00023155"/>
    </source>
</evidence>
<protein>
    <recommendedName>
        <fullName evidence="9">Homeobox domain-containing protein</fullName>
    </recommendedName>
</protein>
<name>A0A8J2PAW3_9HEXA</name>
<dbReference type="PROSITE" id="PS50071">
    <property type="entry name" value="HOMEOBOX_2"/>
    <property type="match status" value="1"/>
</dbReference>
<feature type="region of interest" description="Disordered" evidence="8">
    <location>
        <begin position="32"/>
        <end position="109"/>
    </location>
</feature>